<dbReference type="SUPFAM" id="SSF46767">
    <property type="entry name" value="Methylated DNA-protein cysteine methyltransferase, C-terminal domain"/>
    <property type="match status" value="1"/>
</dbReference>
<dbReference type="PANTHER" id="PTHR10815:SF5">
    <property type="entry name" value="METHYLATED-DNA--PROTEIN-CYSTEINE METHYLTRANSFERASE"/>
    <property type="match status" value="1"/>
</dbReference>
<dbReference type="Gene3D" id="1.10.10.10">
    <property type="entry name" value="Winged helix-like DNA-binding domain superfamily/Winged helix DNA-binding domain"/>
    <property type="match status" value="1"/>
</dbReference>
<evidence type="ECO:0000256" key="8">
    <source>
        <dbReference type="ARBA" id="ARBA00049348"/>
    </source>
</evidence>
<keyword evidence="11" id="KW-1185">Reference proteome</keyword>
<dbReference type="GO" id="GO:0032259">
    <property type="term" value="P:methylation"/>
    <property type="evidence" value="ECO:0007669"/>
    <property type="project" value="UniProtKB-KW"/>
</dbReference>
<keyword evidence="5 10" id="KW-0808">Transferase</keyword>
<dbReference type="Pfam" id="PF01035">
    <property type="entry name" value="DNA_binding_1"/>
    <property type="match status" value="1"/>
</dbReference>
<dbReference type="GO" id="GO:0003908">
    <property type="term" value="F:methylated-DNA-[protein]-cysteine S-methyltransferase activity"/>
    <property type="evidence" value="ECO:0007669"/>
    <property type="project" value="UniProtKB-EC"/>
</dbReference>
<feature type="domain" description="Methylated-DNA-[protein]-cysteine S-methyltransferase DNA binding" evidence="9">
    <location>
        <begin position="88"/>
        <end position="168"/>
    </location>
</feature>
<dbReference type="PROSITE" id="PS00374">
    <property type="entry name" value="MGMT"/>
    <property type="match status" value="1"/>
</dbReference>
<protein>
    <recommendedName>
        <fullName evidence="3">methylated-DNA--[protein]-cysteine S-methyltransferase</fullName>
        <ecNumber evidence="3">2.1.1.63</ecNumber>
    </recommendedName>
</protein>
<evidence type="ECO:0000256" key="2">
    <source>
        <dbReference type="ARBA" id="ARBA00008711"/>
    </source>
</evidence>
<gene>
    <name evidence="10" type="primary">ogt</name>
    <name evidence="10" type="ORF">EC9_20660</name>
</gene>
<sequence>MKLLPIESAGLCKTPLGVLLHQWTAEGLFRVELFADATSPKIQAALNTPQPAATAEAGRFASRIDDYFAGNPTSFADIRIDPSGWTAFNTAVYRACREVPPGATISYKELARRAGRPAAARAVGQAMARNRIPIVIPCHRIVGSSGRLTGFSADGGIDTKRWLLDRESGRSLFEIDPSA</sequence>
<evidence type="ECO:0000313" key="10">
    <source>
        <dbReference type="EMBL" id="QDS87883.1"/>
    </source>
</evidence>
<dbReference type="PANTHER" id="PTHR10815">
    <property type="entry name" value="METHYLATED-DNA--PROTEIN-CYSTEINE METHYLTRANSFERASE"/>
    <property type="match status" value="1"/>
</dbReference>
<dbReference type="AlphaFoldDB" id="A0A517LZ29"/>
<evidence type="ECO:0000256" key="3">
    <source>
        <dbReference type="ARBA" id="ARBA00011918"/>
    </source>
</evidence>
<comment type="catalytic activity">
    <reaction evidence="1">
        <text>a 4-O-methyl-thymidine in DNA + L-cysteinyl-[protein] = a thymidine in DNA + S-methyl-L-cysteinyl-[protein]</text>
        <dbReference type="Rhea" id="RHEA:53428"/>
        <dbReference type="Rhea" id="RHEA-COMP:10131"/>
        <dbReference type="Rhea" id="RHEA-COMP:10132"/>
        <dbReference type="Rhea" id="RHEA-COMP:13555"/>
        <dbReference type="Rhea" id="RHEA-COMP:13556"/>
        <dbReference type="ChEBI" id="CHEBI:29950"/>
        <dbReference type="ChEBI" id="CHEBI:82612"/>
        <dbReference type="ChEBI" id="CHEBI:137386"/>
        <dbReference type="ChEBI" id="CHEBI:137387"/>
        <dbReference type="EC" id="2.1.1.63"/>
    </reaction>
</comment>
<organism evidence="10 11">
    <name type="scientific">Rosistilla ulvae</name>
    <dbReference type="NCBI Taxonomy" id="1930277"/>
    <lineage>
        <taxon>Bacteria</taxon>
        <taxon>Pseudomonadati</taxon>
        <taxon>Planctomycetota</taxon>
        <taxon>Planctomycetia</taxon>
        <taxon>Pirellulales</taxon>
        <taxon>Pirellulaceae</taxon>
        <taxon>Rosistilla</taxon>
    </lineage>
</organism>
<evidence type="ECO:0000256" key="6">
    <source>
        <dbReference type="ARBA" id="ARBA00022763"/>
    </source>
</evidence>
<dbReference type="NCBIfam" id="TIGR00589">
    <property type="entry name" value="ogt"/>
    <property type="match status" value="1"/>
</dbReference>
<comment type="similarity">
    <text evidence="2">Belongs to the MGMT family.</text>
</comment>
<evidence type="ECO:0000256" key="4">
    <source>
        <dbReference type="ARBA" id="ARBA00022603"/>
    </source>
</evidence>
<dbReference type="RefSeq" id="WP_218934706.1">
    <property type="nucleotide sequence ID" value="NZ_CP036261.1"/>
</dbReference>
<dbReference type="FunFam" id="1.10.10.10:FF:000214">
    <property type="entry name" value="Methylated-DNA--protein-cysteine methyltransferase"/>
    <property type="match status" value="1"/>
</dbReference>
<evidence type="ECO:0000313" key="11">
    <source>
        <dbReference type="Proteomes" id="UP000319557"/>
    </source>
</evidence>
<evidence type="ECO:0000256" key="5">
    <source>
        <dbReference type="ARBA" id="ARBA00022679"/>
    </source>
</evidence>
<dbReference type="InterPro" id="IPR036388">
    <property type="entry name" value="WH-like_DNA-bd_sf"/>
</dbReference>
<dbReference type="InterPro" id="IPR036217">
    <property type="entry name" value="MethylDNA_cys_MeTrfase_DNAb"/>
</dbReference>
<comment type="catalytic activity">
    <reaction evidence="8">
        <text>a 6-O-methyl-2'-deoxyguanosine in DNA + L-cysteinyl-[protein] = S-methyl-L-cysteinyl-[protein] + a 2'-deoxyguanosine in DNA</text>
        <dbReference type="Rhea" id="RHEA:24000"/>
        <dbReference type="Rhea" id="RHEA-COMP:10131"/>
        <dbReference type="Rhea" id="RHEA-COMP:10132"/>
        <dbReference type="Rhea" id="RHEA-COMP:11367"/>
        <dbReference type="Rhea" id="RHEA-COMP:11368"/>
        <dbReference type="ChEBI" id="CHEBI:29950"/>
        <dbReference type="ChEBI" id="CHEBI:82612"/>
        <dbReference type="ChEBI" id="CHEBI:85445"/>
        <dbReference type="ChEBI" id="CHEBI:85448"/>
        <dbReference type="EC" id="2.1.1.63"/>
    </reaction>
</comment>
<dbReference type="Proteomes" id="UP000319557">
    <property type="component" value="Chromosome"/>
</dbReference>
<dbReference type="EC" id="2.1.1.63" evidence="3"/>
<dbReference type="EMBL" id="CP036261">
    <property type="protein sequence ID" value="QDS87883.1"/>
    <property type="molecule type" value="Genomic_DNA"/>
</dbReference>
<keyword evidence="6" id="KW-0227">DNA damage</keyword>
<dbReference type="InterPro" id="IPR001497">
    <property type="entry name" value="MethylDNA_cys_MeTrfase_AS"/>
</dbReference>
<keyword evidence="4 10" id="KW-0489">Methyltransferase</keyword>
<dbReference type="InterPro" id="IPR014048">
    <property type="entry name" value="MethylDNA_cys_MeTrfase_DNA-bd"/>
</dbReference>
<evidence type="ECO:0000256" key="7">
    <source>
        <dbReference type="ARBA" id="ARBA00023204"/>
    </source>
</evidence>
<keyword evidence="7" id="KW-0234">DNA repair</keyword>
<dbReference type="KEGG" id="ruv:EC9_20660"/>
<reference evidence="10 11" key="1">
    <citation type="submission" date="2019-02" db="EMBL/GenBank/DDBJ databases">
        <title>Deep-cultivation of Planctomycetes and their phenomic and genomic characterization uncovers novel biology.</title>
        <authorList>
            <person name="Wiegand S."/>
            <person name="Jogler M."/>
            <person name="Boedeker C."/>
            <person name="Pinto D."/>
            <person name="Vollmers J."/>
            <person name="Rivas-Marin E."/>
            <person name="Kohn T."/>
            <person name="Peeters S.H."/>
            <person name="Heuer A."/>
            <person name="Rast P."/>
            <person name="Oberbeckmann S."/>
            <person name="Bunk B."/>
            <person name="Jeske O."/>
            <person name="Meyerdierks A."/>
            <person name="Storesund J.E."/>
            <person name="Kallscheuer N."/>
            <person name="Luecker S."/>
            <person name="Lage O.M."/>
            <person name="Pohl T."/>
            <person name="Merkel B.J."/>
            <person name="Hornburger P."/>
            <person name="Mueller R.-W."/>
            <person name="Bruemmer F."/>
            <person name="Labrenz M."/>
            <person name="Spormann A.M."/>
            <person name="Op den Camp H."/>
            <person name="Overmann J."/>
            <person name="Amann R."/>
            <person name="Jetten M.S.M."/>
            <person name="Mascher T."/>
            <person name="Medema M.H."/>
            <person name="Devos D.P."/>
            <person name="Kaster A.-K."/>
            <person name="Ovreas L."/>
            <person name="Rohde M."/>
            <person name="Galperin M.Y."/>
            <person name="Jogler C."/>
        </authorList>
    </citation>
    <scope>NUCLEOTIDE SEQUENCE [LARGE SCALE GENOMIC DNA]</scope>
    <source>
        <strain evidence="10 11">EC9</strain>
    </source>
</reference>
<proteinExistence type="inferred from homology"/>
<evidence type="ECO:0000256" key="1">
    <source>
        <dbReference type="ARBA" id="ARBA00001286"/>
    </source>
</evidence>
<dbReference type="GO" id="GO:0006281">
    <property type="term" value="P:DNA repair"/>
    <property type="evidence" value="ECO:0007669"/>
    <property type="project" value="UniProtKB-KW"/>
</dbReference>
<name>A0A517LZ29_9BACT</name>
<dbReference type="CDD" id="cd06445">
    <property type="entry name" value="ATase"/>
    <property type="match status" value="1"/>
</dbReference>
<accession>A0A517LZ29</accession>
<evidence type="ECO:0000259" key="9">
    <source>
        <dbReference type="Pfam" id="PF01035"/>
    </source>
</evidence>